<dbReference type="SUPFAM" id="SSF52518">
    <property type="entry name" value="Thiamin diphosphate-binding fold (THDP-binding)"/>
    <property type="match status" value="1"/>
</dbReference>
<dbReference type="GO" id="GO:0016491">
    <property type="term" value="F:oxidoreductase activity"/>
    <property type="evidence" value="ECO:0007669"/>
    <property type="project" value="UniProtKB-KW"/>
</dbReference>
<evidence type="ECO:0000259" key="12">
    <source>
        <dbReference type="SMART" id="SM00861"/>
    </source>
</evidence>
<dbReference type="GO" id="GO:0008661">
    <property type="term" value="F:1-deoxy-D-xylulose-5-phosphate synthase activity"/>
    <property type="evidence" value="ECO:0007669"/>
    <property type="project" value="UniProtKB-EC"/>
</dbReference>
<comment type="similarity">
    <text evidence="3">Belongs to the transketolase family. DXPS subfamily.</text>
</comment>
<evidence type="ECO:0000256" key="3">
    <source>
        <dbReference type="ARBA" id="ARBA00011081"/>
    </source>
</evidence>
<evidence type="ECO:0000313" key="13">
    <source>
        <dbReference type="EMBL" id="KJU84071.1"/>
    </source>
</evidence>
<dbReference type="Pfam" id="PF02780">
    <property type="entry name" value="Transketolase_C"/>
    <property type="match status" value="1"/>
</dbReference>
<comment type="subunit">
    <text evidence="4">Homodimer.</text>
</comment>
<dbReference type="CDD" id="cd07033">
    <property type="entry name" value="TPP_PYR_DXS_TK_like"/>
    <property type="match status" value="1"/>
</dbReference>
<dbReference type="GO" id="GO:0009228">
    <property type="term" value="P:thiamine biosynthetic process"/>
    <property type="evidence" value="ECO:0007669"/>
    <property type="project" value="UniProtKB-KW"/>
</dbReference>
<dbReference type="PANTHER" id="PTHR43322">
    <property type="entry name" value="1-D-DEOXYXYLULOSE 5-PHOSPHATE SYNTHASE-RELATED"/>
    <property type="match status" value="1"/>
</dbReference>
<comment type="cofactor">
    <cofactor evidence="1">
        <name>Mg(2+)</name>
        <dbReference type="ChEBI" id="CHEBI:18420"/>
    </cofactor>
</comment>
<dbReference type="SUPFAM" id="SSF52922">
    <property type="entry name" value="TK C-terminal domain-like"/>
    <property type="match status" value="1"/>
</dbReference>
<evidence type="ECO:0000256" key="10">
    <source>
        <dbReference type="ARBA" id="ARBA00023052"/>
    </source>
</evidence>
<evidence type="ECO:0000256" key="9">
    <source>
        <dbReference type="ARBA" id="ARBA00022977"/>
    </source>
</evidence>
<dbReference type="Gene3D" id="3.40.50.970">
    <property type="match status" value="1"/>
</dbReference>
<evidence type="ECO:0000256" key="2">
    <source>
        <dbReference type="ARBA" id="ARBA00004980"/>
    </source>
</evidence>
<dbReference type="AlphaFoldDB" id="A0A0F3GQ90"/>
<evidence type="ECO:0000256" key="7">
    <source>
        <dbReference type="ARBA" id="ARBA00022723"/>
    </source>
</evidence>
<dbReference type="PANTHER" id="PTHR43322:SF5">
    <property type="entry name" value="1-DEOXY-D-XYLULOSE-5-PHOSPHATE SYNTHASE, CHLOROPLASTIC"/>
    <property type="match status" value="1"/>
</dbReference>
<dbReference type="EMBL" id="LACI01001634">
    <property type="protein sequence ID" value="KJU84071.1"/>
    <property type="molecule type" value="Genomic_DNA"/>
</dbReference>
<feature type="domain" description="Transketolase-like pyrimidine-binding" evidence="12">
    <location>
        <begin position="12"/>
        <end position="181"/>
    </location>
</feature>
<comment type="pathway">
    <text evidence="2">Metabolic intermediate biosynthesis; 1-deoxy-D-xylulose 5-phosphate biosynthesis; 1-deoxy-D-xylulose 5-phosphate from D-glyceraldehyde 3-phosphate and pyruvate: step 1/1.</text>
</comment>
<keyword evidence="10" id="KW-0786">Thiamine pyrophosphate</keyword>
<evidence type="ECO:0000256" key="5">
    <source>
        <dbReference type="ARBA" id="ARBA00013150"/>
    </source>
</evidence>
<dbReference type="InterPro" id="IPR005475">
    <property type="entry name" value="Transketolase-like_Pyr-bd"/>
</dbReference>
<evidence type="ECO:0000256" key="11">
    <source>
        <dbReference type="ARBA" id="ARBA00023229"/>
    </source>
</evidence>
<comment type="caution">
    <text evidence="13">The sequence shown here is derived from an EMBL/GenBank/DDBJ whole genome shotgun (WGS) entry which is preliminary data.</text>
</comment>
<keyword evidence="9" id="KW-0784">Thiamine biosynthesis</keyword>
<keyword evidence="14" id="KW-1185">Reference proteome</keyword>
<sequence>MSMVAQSIGQSKTMRDAFIERLYDKMAQDEGIFFLAADFGSPALDRVRADFTDRFINVGIAEQNLINIATGLALEGCTVYAYAIAPFLTMRAYEQIRVNLSLFSELKQLNVNLIGVGAGLSYDVSGPTHHCVEDISIMRLLPNFHVLSPSDWKMAAMLADYTTAHKRPKYLRFDGKPAQPLYDSTDAIDLEKGFCELAAGERVCLVSTGFMTRRALRALEGVKDVNPGLIDMFMLKPVKDDALFDVLKRYDTVITIEEGFINNGGLDSLVANVINARHCGIRVRKLGFNDRYVFELGDRQHLHALNGMDEDGIIREVRLCAQK</sequence>
<dbReference type="EC" id="2.2.1.7" evidence="5"/>
<keyword evidence="7" id="KW-0479">Metal-binding</keyword>
<dbReference type="Proteomes" id="UP000033423">
    <property type="component" value="Unassembled WGS sequence"/>
</dbReference>
<evidence type="ECO:0000256" key="4">
    <source>
        <dbReference type="ARBA" id="ARBA00011738"/>
    </source>
</evidence>
<dbReference type="Gene3D" id="3.40.50.920">
    <property type="match status" value="1"/>
</dbReference>
<keyword evidence="13" id="KW-0560">Oxidoreductase</keyword>
<evidence type="ECO:0000256" key="6">
    <source>
        <dbReference type="ARBA" id="ARBA00022679"/>
    </source>
</evidence>
<keyword evidence="8" id="KW-0460">Magnesium</keyword>
<proteinExistence type="inferred from homology"/>
<organism evidence="13 14">
    <name type="scientific">Candidatus Magnetobacterium bavaricum</name>
    <dbReference type="NCBI Taxonomy" id="29290"/>
    <lineage>
        <taxon>Bacteria</taxon>
        <taxon>Pseudomonadati</taxon>
        <taxon>Nitrospirota</taxon>
        <taxon>Thermodesulfovibrionia</taxon>
        <taxon>Thermodesulfovibrionales</taxon>
        <taxon>Candidatus Magnetobacteriaceae</taxon>
        <taxon>Candidatus Magnetobacterium</taxon>
    </lineage>
</organism>
<dbReference type="InterPro" id="IPR009014">
    <property type="entry name" value="Transketo_C/PFOR_II"/>
</dbReference>
<gene>
    <name evidence="13" type="ORF">MBAV_003747</name>
</gene>
<evidence type="ECO:0000256" key="1">
    <source>
        <dbReference type="ARBA" id="ARBA00001946"/>
    </source>
</evidence>
<dbReference type="InterPro" id="IPR029061">
    <property type="entry name" value="THDP-binding"/>
</dbReference>
<dbReference type="InterPro" id="IPR033248">
    <property type="entry name" value="Transketolase_C"/>
</dbReference>
<evidence type="ECO:0000256" key="8">
    <source>
        <dbReference type="ARBA" id="ARBA00022842"/>
    </source>
</evidence>
<reference evidence="13 14" key="1">
    <citation type="submission" date="2015-02" db="EMBL/GenBank/DDBJ databases">
        <title>Single-cell genomics of uncultivated deep-branching MTB reveals a conserved set of magnetosome genes.</title>
        <authorList>
            <person name="Kolinko S."/>
            <person name="Richter M."/>
            <person name="Glockner F.O."/>
            <person name="Brachmann A."/>
            <person name="Schuler D."/>
        </authorList>
    </citation>
    <scope>NUCLEOTIDE SEQUENCE [LARGE SCALE GENOMIC DNA]</scope>
    <source>
        <strain evidence="13">TM-1</strain>
    </source>
</reference>
<evidence type="ECO:0000313" key="14">
    <source>
        <dbReference type="Proteomes" id="UP000033423"/>
    </source>
</evidence>
<keyword evidence="11" id="KW-0414">Isoprene biosynthesis</keyword>
<dbReference type="GO" id="GO:0046872">
    <property type="term" value="F:metal ion binding"/>
    <property type="evidence" value="ECO:0007669"/>
    <property type="project" value="UniProtKB-KW"/>
</dbReference>
<dbReference type="Pfam" id="PF02779">
    <property type="entry name" value="Transket_pyr"/>
    <property type="match status" value="1"/>
</dbReference>
<dbReference type="PATRIC" id="fig|29290.4.peg.4986"/>
<dbReference type="InterPro" id="IPR005477">
    <property type="entry name" value="Dxylulose-5-P_synthase"/>
</dbReference>
<dbReference type="SMART" id="SM00861">
    <property type="entry name" value="Transket_pyr"/>
    <property type="match status" value="1"/>
</dbReference>
<dbReference type="GO" id="GO:0016114">
    <property type="term" value="P:terpenoid biosynthetic process"/>
    <property type="evidence" value="ECO:0007669"/>
    <property type="project" value="InterPro"/>
</dbReference>
<name>A0A0F3GQ90_9BACT</name>
<keyword evidence="6" id="KW-0808">Transferase</keyword>
<protein>
    <recommendedName>
        <fullName evidence="5">1-deoxy-D-xylulose-5-phosphate synthase</fullName>
        <ecNumber evidence="5">2.2.1.7</ecNumber>
    </recommendedName>
</protein>
<accession>A0A0F3GQ90</accession>